<accession>A0AB39XWK8</accession>
<dbReference type="PANTHER" id="PTHR32015">
    <property type="entry name" value="FASTING INDUCED LIPASE"/>
    <property type="match status" value="1"/>
</dbReference>
<evidence type="ECO:0000313" key="1">
    <source>
        <dbReference type="EMBL" id="XDV61876.1"/>
    </source>
</evidence>
<dbReference type="GO" id="GO:0016298">
    <property type="term" value="F:lipase activity"/>
    <property type="evidence" value="ECO:0007669"/>
    <property type="project" value="TreeGrafter"/>
</dbReference>
<organism evidence="1">
    <name type="scientific">Streptomyces sp. R33</name>
    <dbReference type="NCBI Taxonomy" id="3238629"/>
    <lineage>
        <taxon>Bacteria</taxon>
        <taxon>Bacillati</taxon>
        <taxon>Actinomycetota</taxon>
        <taxon>Actinomycetes</taxon>
        <taxon>Kitasatosporales</taxon>
        <taxon>Streptomycetaceae</taxon>
        <taxon>Streptomyces</taxon>
    </lineage>
</organism>
<reference evidence="1" key="1">
    <citation type="submission" date="2024-08" db="EMBL/GenBank/DDBJ databases">
        <authorList>
            <person name="Yu S.T."/>
        </authorList>
    </citation>
    <scope>NUCLEOTIDE SEQUENCE</scope>
    <source>
        <strain evidence="1">R33</strain>
    </source>
</reference>
<proteinExistence type="predicted"/>
<dbReference type="Gene3D" id="3.40.50.1820">
    <property type="entry name" value="alpha/beta hydrolase"/>
    <property type="match status" value="1"/>
</dbReference>
<dbReference type="Pfam" id="PF01674">
    <property type="entry name" value="Lipase_2"/>
    <property type="match status" value="1"/>
</dbReference>
<gene>
    <name evidence="1" type="ORF">AB5J51_02450</name>
</gene>
<dbReference type="SUPFAM" id="SSF53474">
    <property type="entry name" value="alpha/beta-Hydrolases"/>
    <property type="match status" value="1"/>
</dbReference>
<dbReference type="InterPro" id="IPR029058">
    <property type="entry name" value="AB_hydrolase_fold"/>
</dbReference>
<sequence length="209" mass="22315">MPLLPAPASAADRQDDRPDPVVFVHGWNSDGSTWNTMAGHFRADGWPTTHLDQWTYNATQSNATTAAQLADEIDRVLDITGATKVDVITHSMGALPSRYYLKNLGGTSKVDAWVSLAGPNHGTETARWCGGAPCIEMRPGSDFLNALNSGDETPGSPRYATWGSPCDMLINPKSSVALSGAVNSTTGCLSHSELQSSRAVYGEVKTHVR</sequence>
<dbReference type="RefSeq" id="WP_078988198.1">
    <property type="nucleotide sequence ID" value="NZ_CP165727.1"/>
</dbReference>
<dbReference type="EMBL" id="CP165727">
    <property type="protein sequence ID" value="XDV61876.1"/>
    <property type="molecule type" value="Genomic_DNA"/>
</dbReference>
<name>A0AB39XWK8_9ACTN</name>
<protein>
    <submittedName>
        <fullName evidence="1">Esterase/lipase family protein</fullName>
    </submittedName>
</protein>
<dbReference type="AlphaFoldDB" id="A0AB39XWK8"/>
<dbReference type="GO" id="GO:0016042">
    <property type="term" value="P:lipid catabolic process"/>
    <property type="evidence" value="ECO:0007669"/>
    <property type="project" value="InterPro"/>
</dbReference>
<dbReference type="PANTHER" id="PTHR32015:SF1">
    <property type="entry name" value="LIPASE"/>
    <property type="match status" value="1"/>
</dbReference>
<dbReference type="InterPro" id="IPR002918">
    <property type="entry name" value="Lipase_EstA/Esterase_EstB"/>
</dbReference>